<proteinExistence type="predicted"/>
<reference evidence="1 2" key="1">
    <citation type="submission" date="2023-09" db="EMBL/GenBank/DDBJ databases">
        <authorList>
            <person name="Rey-Velasco X."/>
        </authorList>
    </citation>
    <scope>NUCLEOTIDE SEQUENCE [LARGE SCALE GENOMIC DNA]</scope>
    <source>
        <strain evidence="1 2">F297</strain>
    </source>
</reference>
<dbReference type="Proteomes" id="UP001248819">
    <property type="component" value="Unassembled WGS sequence"/>
</dbReference>
<gene>
    <name evidence="1" type="ORF">RM529_15805</name>
</gene>
<accession>A0ABU3CZ22</accession>
<name>A0ABU3CZ22_9FLAO</name>
<dbReference type="EMBL" id="JAVRHP010000142">
    <property type="protein sequence ID" value="MDT0651620.1"/>
    <property type="molecule type" value="Genomic_DNA"/>
</dbReference>
<dbReference type="NCBIfam" id="TIGR04131">
    <property type="entry name" value="Bac_Flav_CTERM"/>
    <property type="match status" value="1"/>
</dbReference>
<comment type="caution">
    <text evidence="1">The sequence shown here is derived from an EMBL/GenBank/DDBJ whole genome shotgun (WGS) entry which is preliminary data.</text>
</comment>
<evidence type="ECO:0000313" key="2">
    <source>
        <dbReference type="Proteomes" id="UP001248819"/>
    </source>
</evidence>
<keyword evidence="2" id="KW-1185">Reference proteome</keyword>
<organism evidence="1 2">
    <name type="scientific">Autumnicola edwardsiae</name>
    <dbReference type="NCBI Taxonomy" id="3075594"/>
    <lineage>
        <taxon>Bacteria</taxon>
        <taxon>Pseudomonadati</taxon>
        <taxon>Bacteroidota</taxon>
        <taxon>Flavobacteriia</taxon>
        <taxon>Flavobacteriales</taxon>
        <taxon>Flavobacteriaceae</taxon>
        <taxon>Autumnicola</taxon>
    </lineage>
</organism>
<dbReference type="Pfam" id="PF13585">
    <property type="entry name" value="CHU_C"/>
    <property type="match status" value="1"/>
</dbReference>
<evidence type="ECO:0000313" key="1">
    <source>
        <dbReference type="EMBL" id="MDT0651620.1"/>
    </source>
</evidence>
<sequence length="706" mass="76285">NGDELECVTGIDSTTFEIEVTVGSNEVTLIDRTYCIAEVLELIENPDDAVSLFNDLLEEEGTVDLTGEFSPAVEVVASQIAAYLANPTTPSQVFETTYTVFNGGCESSTNIEVTIIDEIAAELTEVDDPAPICQNAGVQDLTDFIGDNPEFGTFEGYEDGTFNPGTMGPGEYEITYSLNEEELSCVTGSAEITFTVTVQDAAFAGMDLTYTVCQNAGRQNLFSRLDDDNVDMDGEFTYNGDIVEDGMINPSQFDPGIYEFIYTVPAENECGEDSSSLFVTVTGVPSAGPDPEEDLIVCQNEETQDLFSLLGQEADMGGRFTLNGNTIANGMLEPSQYEPDTYIVTYIVSTGDGNCSDSAIITVVILESANAGENMEISLCNNDGQRNLFEELSADADMDGTFTLGDDTIADGLFDPANYDEGSYEVTYSVASDDERCGTSTSTVAVNVIVAPDAPTVSDLTFCAIEGATVADLGVAGDNITYYSNMELTDELDPADLLVEQPYYVTDMSAEGGCVSEAAIIMVAINDAPAPTIDQSQLELCEFEDYTLLDLNAAINEPGDIRWYASEDGSDALSLNTPLEDGATYYAALFDDVTECESSQRLEYTVQLEDCPLVFPEGISPNDDGRNDLFIVENIEEEYPNYSLEIFNRWGNTVYKGNASTPEWDGTSTESGSLGDDVLPVGVYFYIIEFNDGTTPPTQGKIYLSR</sequence>
<feature type="non-terminal residue" evidence="1">
    <location>
        <position position="1"/>
    </location>
</feature>
<dbReference type="InterPro" id="IPR026341">
    <property type="entry name" value="T9SS_type_B"/>
</dbReference>
<dbReference type="RefSeq" id="WP_311485716.1">
    <property type="nucleotide sequence ID" value="NZ_JAVRHP010000142.1"/>
</dbReference>
<protein>
    <submittedName>
        <fullName evidence="1">Gliding motility-associated C-terminal domain-containing protein</fullName>
    </submittedName>
</protein>